<dbReference type="Pfam" id="PF11396">
    <property type="entry name" value="PepSY_like"/>
    <property type="match status" value="1"/>
</dbReference>
<evidence type="ECO:0000313" key="3">
    <source>
        <dbReference type="EMBL" id="GHA34381.1"/>
    </source>
</evidence>
<name>A0A918VYE5_9FLAO</name>
<dbReference type="PROSITE" id="PS51257">
    <property type="entry name" value="PROKAR_LIPOPROTEIN"/>
    <property type="match status" value="1"/>
</dbReference>
<reference evidence="3" key="2">
    <citation type="submission" date="2020-09" db="EMBL/GenBank/DDBJ databases">
        <authorList>
            <person name="Sun Q."/>
            <person name="Kim S."/>
        </authorList>
    </citation>
    <scope>NUCLEOTIDE SEQUENCE</scope>
    <source>
        <strain evidence="3">KCTC 12719</strain>
    </source>
</reference>
<reference evidence="3" key="1">
    <citation type="journal article" date="2014" name="Int. J. Syst. Evol. Microbiol.">
        <title>Complete genome sequence of Corynebacterium casei LMG S-19264T (=DSM 44701T), isolated from a smear-ripened cheese.</title>
        <authorList>
            <consortium name="US DOE Joint Genome Institute (JGI-PGF)"/>
            <person name="Walter F."/>
            <person name="Albersmeier A."/>
            <person name="Kalinowski J."/>
            <person name="Ruckert C."/>
        </authorList>
    </citation>
    <scope>NUCLEOTIDE SEQUENCE</scope>
    <source>
        <strain evidence="3">KCTC 12719</strain>
    </source>
</reference>
<dbReference type="AlphaFoldDB" id="A0A918VYE5"/>
<evidence type="ECO:0000256" key="1">
    <source>
        <dbReference type="SAM" id="SignalP"/>
    </source>
</evidence>
<dbReference type="EMBL" id="BMXB01000004">
    <property type="protein sequence ID" value="GHA34381.1"/>
    <property type="molecule type" value="Genomic_DNA"/>
</dbReference>
<feature type="chain" id="PRO_5037426091" description="Putative beta-lactamase-inhibitor-like PepSY-like domain-containing protein" evidence="1">
    <location>
        <begin position="22"/>
        <end position="155"/>
    </location>
</feature>
<dbReference type="InterPro" id="IPR021533">
    <property type="entry name" value="PepSY-like"/>
</dbReference>
<feature type="domain" description="Putative beta-lactamase-inhibitor-like PepSY-like" evidence="2">
    <location>
        <begin position="71"/>
        <end position="151"/>
    </location>
</feature>
<accession>A0A918VYE5</accession>
<feature type="signal peptide" evidence="1">
    <location>
        <begin position="1"/>
        <end position="21"/>
    </location>
</feature>
<dbReference type="Gene3D" id="3.40.1420.30">
    <property type="match status" value="1"/>
</dbReference>
<keyword evidence="4" id="KW-1185">Reference proteome</keyword>
<evidence type="ECO:0000313" key="4">
    <source>
        <dbReference type="Proteomes" id="UP000610456"/>
    </source>
</evidence>
<gene>
    <name evidence="3" type="ORF">GCM10007103_14750</name>
</gene>
<protein>
    <recommendedName>
        <fullName evidence="2">Putative beta-lactamase-inhibitor-like PepSY-like domain-containing protein</fullName>
    </recommendedName>
</protein>
<organism evidence="3 4">
    <name type="scientific">Salinimicrobium marinum</name>
    <dbReference type="NCBI Taxonomy" id="680283"/>
    <lineage>
        <taxon>Bacteria</taxon>
        <taxon>Pseudomonadati</taxon>
        <taxon>Bacteroidota</taxon>
        <taxon>Flavobacteriia</taxon>
        <taxon>Flavobacteriales</taxon>
        <taxon>Flavobacteriaceae</taxon>
        <taxon>Salinimicrobium</taxon>
    </lineage>
</organism>
<proteinExistence type="predicted"/>
<dbReference type="RefSeq" id="WP_189604085.1">
    <property type="nucleotide sequence ID" value="NZ_BMXB01000004.1"/>
</dbReference>
<dbReference type="SUPFAM" id="SSF160574">
    <property type="entry name" value="BT0923-like"/>
    <property type="match status" value="1"/>
</dbReference>
<evidence type="ECO:0000259" key="2">
    <source>
        <dbReference type="Pfam" id="PF11396"/>
    </source>
</evidence>
<keyword evidence="1" id="KW-0732">Signal</keyword>
<sequence>MKRRFFTIAFLALGAITFVSCSDDDDDNSHETMIEAQDLPENARTFISTYFPTAEYSRVEENSAVESDGTMYEVDLSNNFEIDFTSEGSWVDVDGNDQELPAGIVPQKIAEYVSENYPDFFITGIDTETTGYEIELSNDLDVLFDTEENFISEDK</sequence>
<comment type="caution">
    <text evidence="3">The sequence shown here is derived from an EMBL/GenBank/DDBJ whole genome shotgun (WGS) entry which is preliminary data.</text>
</comment>
<dbReference type="Proteomes" id="UP000610456">
    <property type="component" value="Unassembled WGS sequence"/>
</dbReference>